<feature type="domain" description="Ras-GAP" evidence="3">
    <location>
        <begin position="1"/>
        <end position="239"/>
    </location>
</feature>
<feature type="compositionally biased region" description="Polar residues" evidence="2">
    <location>
        <begin position="1044"/>
        <end position="1061"/>
    </location>
</feature>
<sequence length="1192" mass="128430">MAGSVVAFQQAIGQAPQFLVVMILHEVHKQADPNMVLRGNSIATKATEIYLRLIGETYLSRVLADFVQTVLSGSGGACTVGTRRATEPQTGKTSKQGRMSSSNGNSGTLGTFPDCEVDAAKLQSSSQLAQNQANLKNLVETVWDRIVTSEAYFPEKLRMIFAAVRNQLDTIYPPGTMKSSDPSQATLSEHVISACVFLRYICPAILSPSLFGLTAEFPSEPRVLRAFTLVAKTIQSLANFSLFAGSKEVYMTFMNPFVSSQLPAMRRFLYAISSPPLQLHRPINDPVSLPPHLDGTMSLTQSICLPPASLGINRTLLTSHSHHGAFLGDPSHNGVSSDCFSDPSSRFGRAGGGLPSGTPADRHTGPDQLTHFETGDLSCVPVLLPHLPRFDTDSQLGDHVDLALCLALCHLQLSEAIQKVPAENASPHIAKIKPVLEEIDFFLKSGVEPSSNWWPQDFVSQQRRSDGVPVNSTPATSSSPTSNSVSATMSSSSIRFNRSQGASGFGTDSKPSDYLSGITRLIQNSDRLDYDNPVQQPLNGNHVEATSNPPTAARSRIAPFELVHASFFDGCPRSPSQKAFVTKNRNSPPAGSHVVRSRSGSELMRGGNEGQRYVAIPQLTASSKENHSVPQGTSNPSITKEHYSNGFLSYEQIPRPPPYSVQNSEPRAMVQSLGDSPQGVTNSSVIAEDGSSWTIDRDLHMVAATVAEVPVSTKPEPAQLISVMHSHGPVALANSDKRYVAIPQLTASSKENHSVPQGTSNPSITKEHYSNGFLSYEQIPRPPPYSVQNSEPRAMVQSLGDSPQGVTNSSVIAEDGSSWTIDRDLHMVAATVAEVPVSTKPEPAQLISVMHSHGPVALANSDNPTHLTHMYATHSSSSGYQSLRSHDTATARAVCQNGAYGPAYDYQMVLTNKEPNQGIPRPPAQSSAVAMSNPLYAFHDPRPSALSPIPLSSPDESDLSPQDPRSPPIAQAIPTRVKLATPRSARRHTYVNLASAANVEAVFAFMRPPHRRASITSDPAVPPMPNTHDASSPERRRTVLEGSELNTAAPTGSLTTLSSAPIDSIATPEHRTTTVPTRTHSTHRPNSTDDDLVRQVTTMHATVEGLDLRIPSAAGSLKLYPTTEKRTALFQTDPAALDPDSIRDELDASQARLAEAQARLLANEAERIQLLRAWHNELMKQSQLVTYGSRGS</sequence>
<evidence type="ECO:0000313" key="5">
    <source>
        <dbReference type="Proteomes" id="UP000272942"/>
    </source>
</evidence>
<feature type="region of interest" description="Disordered" evidence="2">
    <location>
        <begin position="81"/>
        <end position="107"/>
    </location>
</feature>
<feature type="compositionally biased region" description="Polar residues" evidence="2">
    <location>
        <begin position="619"/>
        <end position="638"/>
    </location>
</feature>
<evidence type="ECO:0000256" key="2">
    <source>
        <dbReference type="SAM" id="MobiDB-lite"/>
    </source>
</evidence>
<name>A0A3P8IE91_9TREM</name>
<dbReference type="PANTHER" id="PTHR10194">
    <property type="entry name" value="RAS GTPASE-ACTIVATING PROTEINS"/>
    <property type="match status" value="1"/>
</dbReference>
<keyword evidence="1" id="KW-0343">GTPase activation</keyword>
<dbReference type="AlphaFoldDB" id="A0A3P8IE91"/>
<evidence type="ECO:0000313" key="4">
    <source>
        <dbReference type="EMBL" id="VDP87285.1"/>
    </source>
</evidence>
<dbReference type="Proteomes" id="UP000272942">
    <property type="component" value="Unassembled WGS sequence"/>
</dbReference>
<dbReference type="PROSITE" id="PS50018">
    <property type="entry name" value="RAS_GTPASE_ACTIV_2"/>
    <property type="match status" value="1"/>
</dbReference>
<dbReference type="InterPro" id="IPR008936">
    <property type="entry name" value="Rho_GTPase_activation_prot"/>
</dbReference>
<dbReference type="InterPro" id="IPR001936">
    <property type="entry name" value="RasGAP_dom"/>
</dbReference>
<gene>
    <name evidence="4" type="ORF">ECPE_LOCUS10581</name>
</gene>
<dbReference type="InterPro" id="IPR023152">
    <property type="entry name" value="RasGAP_CS"/>
</dbReference>
<feature type="compositionally biased region" description="Low complexity" evidence="2">
    <location>
        <begin position="470"/>
        <end position="493"/>
    </location>
</feature>
<feature type="compositionally biased region" description="Polar residues" evidence="2">
    <location>
        <begin position="87"/>
        <end position="99"/>
    </location>
</feature>
<evidence type="ECO:0000259" key="3">
    <source>
        <dbReference type="PROSITE" id="PS50018"/>
    </source>
</evidence>
<keyword evidence="5" id="KW-1185">Reference proteome</keyword>
<dbReference type="GO" id="GO:0005096">
    <property type="term" value="F:GTPase activator activity"/>
    <property type="evidence" value="ECO:0007669"/>
    <property type="project" value="UniProtKB-KW"/>
</dbReference>
<feature type="compositionally biased region" description="Low complexity" evidence="2">
    <location>
        <begin position="943"/>
        <end position="963"/>
    </location>
</feature>
<feature type="compositionally biased region" description="Polar residues" evidence="2">
    <location>
        <begin position="799"/>
        <end position="809"/>
    </location>
</feature>
<dbReference type="OrthoDB" id="1562946at2759"/>
<dbReference type="PROSITE" id="PS00509">
    <property type="entry name" value="RAS_GTPASE_ACTIV_1"/>
    <property type="match status" value="1"/>
</dbReference>
<accession>A0A3P8IE91</accession>
<feature type="region of interest" description="Disordered" evidence="2">
    <location>
        <begin position="1014"/>
        <end position="1090"/>
    </location>
</feature>
<feature type="non-terminal residue" evidence="4">
    <location>
        <position position="1192"/>
    </location>
</feature>
<dbReference type="Pfam" id="PF00616">
    <property type="entry name" value="RasGAP"/>
    <property type="match status" value="1"/>
</dbReference>
<feature type="region of interest" description="Disordered" evidence="2">
    <location>
        <begin position="577"/>
        <end position="641"/>
    </location>
</feature>
<dbReference type="Gene3D" id="1.10.506.10">
    <property type="entry name" value="GTPase Activation - p120gap, domain 1"/>
    <property type="match status" value="1"/>
</dbReference>
<reference evidence="4 5" key="1">
    <citation type="submission" date="2018-11" db="EMBL/GenBank/DDBJ databases">
        <authorList>
            <consortium name="Pathogen Informatics"/>
        </authorList>
    </citation>
    <scope>NUCLEOTIDE SEQUENCE [LARGE SCALE GENOMIC DNA]</scope>
    <source>
        <strain evidence="4 5">Egypt</strain>
    </source>
</reference>
<feature type="region of interest" description="Disordered" evidence="2">
    <location>
        <begin position="939"/>
        <end position="981"/>
    </location>
</feature>
<dbReference type="SMART" id="SM00323">
    <property type="entry name" value="RasGAP"/>
    <property type="match status" value="1"/>
</dbReference>
<protein>
    <recommendedName>
        <fullName evidence="3">Ras-GAP domain-containing protein</fullName>
    </recommendedName>
</protein>
<dbReference type="InterPro" id="IPR039360">
    <property type="entry name" value="Ras_GTPase"/>
</dbReference>
<feature type="region of interest" description="Disordered" evidence="2">
    <location>
        <begin position="461"/>
        <end position="493"/>
    </location>
</feature>
<dbReference type="SUPFAM" id="SSF48350">
    <property type="entry name" value="GTPase activation domain, GAP"/>
    <property type="match status" value="1"/>
</dbReference>
<feature type="region of interest" description="Disordered" evidence="2">
    <location>
        <begin position="775"/>
        <end position="809"/>
    </location>
</feature>
<organism evidence="4 5">
    <name type="scientific">Echinostoma caproni</name>
    <dbReference type="NCBI Taxonomy" id="27848"/>
    <lineage>
        <taxon>Eukaryota</taxon>
        <taxon>Metazoa</taxon>
        <taxon>Spiralia</taxon>
        <taxon>Lophotrochozoa</taxon>
        <taxon>Platyhelminthes</taxon>
        <taxon>Trematoda</taxon>
        <taxon>Digenea</taxon>
        <taxon>Plagiorchiida</taxon>
        <taxon>Echinostomata</taxon>
        <taxon>Echinostomatoidea</taxon>
        <taxon>Echinostomatidae</taxon>
        <taxon>Echinostoma</taxon>
    </lineage>
</organism>
<dbReference type="PANTHER" id="PTHR10194:SF60">
    <property type="entry name" value="RAS GTPASE-ACTIVATING PROTEIN RASKOL"/>
    <property type="match status" value="1"/>
</dbReference>
<evidence type="ECO:0000256" key="1">
    <source>
        <dbReference type="ARBA" id="ARBA00022468"/>
    </source>
</evidence>
<proteinExistence type="predicted"/>
<feature type="compositionally biased region" description="Polar residues" evidence="2">
    <location>
        <begin position="577"/>
        <end position="589"/>
    </location>
</feature>
<dbReference type="EMBL" id="UZAN01049308">
    <property type="protein sequence ID" value="VDP87285.1"/>
    <property type="molecule type" value="Genomic_DNA"/>
</dbReference>
<feature type="region of interest" description="Disordered" evidence="2">
    <location>
        <begin position="348"/>
        <end position="370"/>
    </location>
</feature>